<keyword evidence="2" id="KW-1185">Reference proteome</keyword>
<dbReference type="AlphaFoldDB" id="A0A0V1HYD7"/>
<evidence type="ECO:0000313" key="2">
    <source>
        <dbReference type="Proteomes" id="UP000055024"/>
    </source>
</evidence>
<dbReference type="Proteomes" id="UP000055024">
    <property type="component" value="Unassembled WGS sequence"/>
</dbReference>
<dbReference type="OrthoDB" id="5918224at2759"/>
<gene>
    <name evidence="1" type="ORF">T11_18006</name>
</gene>
<evidence type="ECO:0000313" key="1">
    <source>
        <dbReference type="EMBL" id="KRZ15596.1"/>
    </source>
</evidence>
<dbReference type="EMBL" id="JYDP01000017">
    <property type="protein sequence ID" value="KRZ15596.1"/>
    <property type="molecule type" value="Genomic_DNA"/>
</dbReference>
<comment type="caution">
    <text evidence="1">The sequence shown here is derived from an EMBL/GenBank/DDBJ whole genome shotgun (WGS) entry which is preliminary data.</text>
</comment>
<proteinExistence type="predicted"/>
<organism evidence="1 2">
    <name type="scientific">Trichinella zimbabwensis</name>
    <dbReference type="NCBI Taxonomy" id="268475"/>
    <lineage>
        <taxon>Eukaryota</taxon>
        <taxon>Metazoa</taxon>
        <taxon>Ecdysozoa</taxon>
        <taxon>Nematoda</taxon>
        <taxon>Enoplea</taxon>
        <taxon>Dorylaimia</taxon>
        <taxon>Trichinellida</taxon>
        <taxon>Trichinellidae</taxon>
        <taxon>Trichinella</taxon>
    </lineage>
</organism>
<reference evidence="1 2" key="1">
    <citation type="submission" date="2015-01" db="EMBL/GenBank/DDBJ databases">
        <title>Evolution of Trichinella species and genotypes.</title>
        <authorList>
            <person name="Korhonen P.K."/>
            <person name="Edoardo P."/>
            <person name="Giuseppe L.R."/>
            <person name="Gasser R.B."/>
        </authorList>
    </citation>
    <scope>NUCLEOTIDE SEQUENCE [LARGE SCALE GENOMIC DNA]</scope>
    <source>
        <strain evidence="1">ISS1029</strain>
    </source>
</reference>
<protein>
    <submittedName>
        <fullName evidence="1">Uncharacterized protein</fullName>
    </submittedName>
</protein>
<accession>A0A0V1HYD7</accession>
<sequence length="185" mass="20956">MGSLSANFGVRSEAEQARKFRSFSFSAISGNCSEISKYSAQYFYDSSPHFVFSQRSGCVCVGVGVWVYLTVWVCGYLSVCVGVCRVTSFERRTTAYQCDQNENCETSNHFSISGNSYSSPDLLMDAKIAQECEAGFMKVNSGRTKQSPVYRTDASFASIFQPYYITCYYVKHMRRKRKATWKPQQ</sequence>
<name>A0A0V1HYD7_9BILA</name>